<evidence type="ECO:0000256" key="2">
    <source>
        <dbReference type="ARBA" id="ARBA00022536"/>
    </source>
</evidence>
<evidence type="ECO:0000259" key="8">
    <source>
        <dbReference type="PROSITE" id="PS50026"/>
    </source>
</evidence>
<dbReference type="Gene3D" id="2.10.25.140">
    <property type="match status" value="1"/>
</dbReference>
<reference evidence="9" key="1">
    <citation type="submission" date="2023-06" db="EMBL/GenBank/DDBJ databases">
        <authorList>
            <person name="Delattre M."/>
        </authorList>
    </citation>
    <scope>NUCLEOTIDE SEQUENCE</scope>
    <source>
        <strain evidence="9">AF72</strain>
    </source>
</reference>
<dbReference type="SMART" id="SM00181">
    <property type="entry name" value="EGF"/>
    <property type="match status" value="3"/>
</dbReference>
<evidence type="ECO:0000256" key="7">
    <source>
        <dbReference type="SAM" id="SignalP"/>
    </source>
</evidence>
<keyword evidence="5 6" id="KW-1015">Disulfide bond</keyword>
<dbReference type="EMBL" id="CATQJA010000693">
    <property type="protein sequence ID" value="CAJ0563233.1"/>
    <property type="molecule type" value="Genomic_DNA"/>
</dbReference>
<dbReference type="PANTHER" id="PTHR14949">
    <property type="entry name" value="EGF-LIKE-DOMAIN, MULTIPLE 7, 8"/>
    <property type="match status" value="1"/>
</dbReference>
<dbReference type="GO" id="GO:0016020">
    <property type="term" value="C:membrane"/>
    <property type="evidence" value="ECO:0007669"/>
    <property type="project" value="InterPro"/>
</dbReference>
<dbReference type="Proteomes" id="UP001177023">
    <property type="component" value="Unassembled WGS sequence"/>
</dbReference>
<dbReference type="InterPro" id="IPR001774">
    <property type="entry name" value="DSL"/>
</dbReference>
<feature type="domain" description="EGF-like" evidence="8">
    <location>
        <begin position="180"/>
        <end position="211"/>
    </location>
</feature>
<dbReference type="SUPFAM" id="SSF57196">
    <property type="entry name" value="EGF/Laminin"/>
    <property type="match status" value="1"/>
</dbReference>
<dbReference type="PANTHER" id="PTHR14949:SF56">
    <property type="entry name" value="EGF-LIKE-DOMAIN, MULTIPLE 7"/>
    <property type="match status" value="1"/>
</dbReference>
<dbReference type="AlphaFoldDB" id="A0AA36C7P3"/>
<evidence type="ECO:0000256" key="4">
    <source>
        <dbReference type="ARBA" id="ARBA00022737"/>
    </source>
</evidence>
<dbReference type="InterPro" id="IPR001881">
    <property type="entry name" value="EGF-like_Ca-bd_dom"/>
</dbReference>
<dbReference type="GO" id="GO:0005576">
    <property type="term" value="C:extracellular region"/>
    <property type="evidence" value="ECO:0007669"/>
    <property type="project" value="TreeGrafter"/>
</dbReference>
<dbReference type="GO" id="GO:0005102">
    <property type="term" value="F:signaling receptor binding"/>
    <property type="evidence" value="ECO:0007669"/>
    <property type="project" value="TreeGrafter"/>
</dbReference>
<keyword evidence="1" id="KW-0217">Developmental protein</keyword>
<accession>A0AA36C7P3</accession>
<dbReference type="SMART" id="SM00179">
    <property type="entry name" value="EGF_CA"/>
    <property type="match status" value="1"/>
</dbReference>
<keyword evidence="4" id="KW-0677">Repeat</keyword>
<evidence type="ECO:0000256" key="6">
    <source>
        <dbReference type="PROSITE-ProRule" id="PRU00076"/>
    </source>
</evidence>
<dbReference type="PROSITE" id="PS50026">
    <property type="entry name" value="EGF_3"/>
    <property type="match status" value="3"/>
</dbReference>
<dbReference type="GO" id="GO:0007154">
    <property type="term" value="P:cell communication"/>
    <property type="evidence" value="ECO:0007669"/>
    <property type="project" value="InterPro"/>
</dbReference>
<organism evidence="9 10">
    <name type="scientific">Mesorhabditis spiculigera</name>
    <dbReference type="NCBI Taxonomy" id="96644"/>
    <lineage>
        <taxon>Eukaryota</taxon>
        <taxon>Metazoa</taxon>
        <taxon>Ecdysozoa</taxon>
        <taxon>Nematoda</taxon>
        <taxon>Chromadorea</taxon>
        <taxon>Rhabditida</taxon>
        <taxon>Rhabditina</taxon>
        <taxon>Rhabditomorpha</taxon>
        <taxon>Rhabditoidea</taxon>
        <taxon>Rhabditidae</taxon>
        <taxon>Mesorhabditinae</taxon>
        <taxon>Mesorhabditis</taxon>
    </lineage>
</organism>
<feature type="signal peptide" evidence="7">
    <location>
        <begin position="1"/>
        <end position="21"/>
    </location>
</feature>
<feature type="disulfide bond" evidence="6">
    <location>
        <begin position="234"/>
        <end position="243"/>
    </location>
</feature>
<feature type="chain" id="PRO_5041284261" description="EGF-like domain-containing protein" evidence="7">
    <location>
        <begin position="22"/>
        <end position="304"/>
    </location>
</feature>
<dbReference type="Pfam" id="PF00008">
    <property type="entry name" value="EGF"/>
    <property type="match status" value="1"/>
</dbReference>
<dbReference type="GO" id="GO:0005509">
    <property type="term" value="F:calcium ion binding"/>
    <property type="evidence" value="ECO:0007669"/>
    <property type="project" value="InterPro"/>
</dbReference>
<dbReference type="Gene3D" id="2.10.25.10">
    <property type="entry name" value="Laminin"/>
    <property type="match status" value="2"/>
</dbReference>
<dbReference type="SMART" id="SM00051">
    <property type="entry name" value="DSL"/>
    <property type="match status" value="1"/>
</dbReference>
<comment type="caution">
    <text evidence="9">The sequence shown here is derived from an EMBL/GenBank/DDBJ whole genome shotgun (WGS) entry which is preliminary data.</text>
</comment>
<feature type="disulfide bond" evidence="6">
    <location>
        <begin position="274"/>
        <end position="283"/>
    </location>
</feature>
<evidence type="ECO:0000256" key="1">
    <source>
        <dbReference type="ARBA" id="ARBA00022473"/>
    </source>
</evidence>
<evidence type="ECO:0000256" key="3">
    <source>
        <dbReference type="ARBA" id="ARBA00022729"/>
    </source>
</evidence>
<keyword evidence="3 7" id="KW-0732">Signal</keyword>
<feature type="domain" description="EGF-like" evidence="8">
    <location>
        <begin position="215"/>
        <end position="244"/>
    </location>
</feature>
<evidence type="ECO:0000313" key="10">
    <source>
        <dbReference type="Proteomes" id="UP001177023"/>
    </source>
</evidence>
<protein>
    <recommendedName>
        <fullName evidence="8">EGF-like domain-containing protein</fullName>
    </recommendedName>
</protein>
<dbReference type="Pfam" id="PF21700">
    <property type="entry name" value="EGF_DL_JAG"/>
    <property type="match status" value="1"/>
</dbReference>
<dbReference type="InterPro" id="IPR050969">
    <property type="entry name" value="Dev_Signal_Modulators"/>
</dbReference>
<sequence>MSAAPMFRLLGGCLIFGFTWASIGTVQVRLHVDAHFDGIELFRFCLKPFKRLSVPQYGECPLGERTVDLRLQEVADYTEIAIPDPVHVWPDRFALVVTTSSSSAGNATLSYAGPLSNGDGWRVANFSSDTTVLSGELRLKCASGRYGPRCNLACAETERYDCDENGAKKCKNGWTGLDCGKAICSTACQNGTCTAPEVCSCASGFRGARCEECIPLPGCQHGACRNGEPNTCQCEKGWKGLLCDYDLDYCSRASPCENGGLCMNGGPEQFTCQCPQGFSGDRCEIPSGADPCHQEGICSNGKSF</sequence>
<dbReference type="CDD" id="cd00054">
    <property type="entry name" value="EGF_CA"/>
    <property type="match status" value="1"/>
</dbReference>
<evidence type="ECO:0000256" key="5">
    <source>
        <dbReference type="ARBA" id="ARBA00023157"/>
    </source>
</evidence>
<dbReference type="PROSITE" id="PS01186">
    <property type="entry name" value="EGF_2"/>
    <property type="match status" value="2"/>
</dbReference>
<comment type="caution">
    <text evidence="6">Lacks conserved residue(s) required for the propagation of feature annotation.</text>
</comment>
<dbReference type="FunFam" id="2.10.25.10:FF:000294">
    <property type="entry name" value="Delta-like protein"/>
    <property type="match status" value="1"/>
</dbReference>
<evidence type="ECO:0000313" key="9">
    <source>
        <dbReference type="EMBL" id="CAJ0563233.1"/>
    </source>
</evidence>
<gene>
    <name evidence="9" type="ORF">MSPICULIGERA_LOCUS2374</name>
</gene>
<dbReference type="InterPro" id="IPR000742">
    <property type="entry name" value="EGF"/>
</dbReference>
<feature type="domain" description="EGF-like" evidence="8">
    <location>
        <begin position="246"/>
        <end position="284"/>
    </location>
</feature>
<keyword evidence="10" id="KW-1185">Reference proteome</keyword>
<feature type="non-terminal residue" evidence="9">
    <location>
        <position position="304"/>
    </location>
</feature>
<dbReference type="PROSITE" id="PS00022">
    <property type="entry name" value="EGF_1"/>
    <property type="match status" value="3"/>
</dbReference>
<keyword evidence="2 6" id="KW-0245">EGF-like domain</keyword>
<proteinExistence type="predicted"/>
<dbReference type="GO" id="GO:0009986">
    <property type="term" value="C:cell surface"/>
    <property type="evidence" value="ECO:0007669"/>
    <property type="project" value="TreeGrafter"/>
</dbReference>
<dbReference type="Pfam" id="PF01414">
    <property type="entry name" value="DSL"/>
    <property type="match status" value="1"/>
</dbReference>
<name>A0AA36C7P3_9BILA</name>
<feature type="disulfide bond" evidence="6">
    <location>
        <begin position="201"/>
        <end position="210"/>
    </location>
</feature>